<gene>
    <name evidence="1" type="ORF">BME96_09170</name>
</gene>
<dbReference type="InterPro" id="IPR014198">
    <property type="entry name" value="Spore_III_AB"/>
</dbReference>
<evidence type="ECO:0000313" key="1">
    <source>
        <dbReference type="EMBL" id="APC48327.1"/>
    </source>
</evidence>
<dbReference type="EMBL" id="CP017962">
    <property type="protein sequence ID" value="APC48327.1"/>
    <property type="molecule type" value="Genomic_DNA"/>
</dbReference>
<protein>
    <submittedName>
        <fullName evidence="1">Stage III sporulation protein SpoAB</fullName>
    </submittedName>
</protein>
<dbReference type="Pfam" id="PF09548">
    <property type="entry name" value="Spore_III_AB"/>
    <property type="match status" value="1"/>
</dbReference>
<organism evidence="1 2">
    <name type="scientific">Virgibacillus halodenitrificans</name>
    <name type="common">Bacillus halodenitrificans</name>
    <dbReference type="NCBI Taxonomy" id="1482"/>
    <lineage>
        <taxon>Bacteria</taxon>
        <taxon>Bacillati</taxon>
        <taxon>Bacillota</taxon>
        <taxon>Bacilli</taxon>
        <taxon>Bacillales</taxon>
        <taxon>Bacillaceae</taxon>
        <taxon>Virgibacillus</taxon>
    </lineage>
</organism>
<dbReference type="RefSeq" id="WP_071648944.1">
    <property type="nucleotide sequence ID" value="NZ_CP017962.1"/>
</dbReference>
<reference evidence="1 2" key="1">
    <citation type="submission" date="2016-11" db="EMBL/GenBank/DDBJ databases">
        <title>Complete genome sequencing of Virgibacillus halodenitrificans PDB-F2.</title>
        <authorList>
            <person name="Sun Z."/>
            <person name="Zhou Y."/>
            <person name="Li H."/>
        </authorList>
    </citation>
    <scope>NUCLEOTIDE SEQUENCE [LARGE SCALE GENOMIC DNA]</scope>
    <source>
        <strain evidence="1 2">PDB-F2</strain>
    </source>
</reference>
<name>A0AAC9J0H9_VIRHA</name>
<dbReference type="GeneID" id="71514560"/>
<dbReference type="PIRSF" id="PIRSF021435">
    <property type="entry name" value="SpoIIIAB"/>
    <property type="match status" value="1"/>
</dbReference>
<evidence type="ECO:0000313" key="2">
    <source>
        <dbReference type="Proteomes" id="UP000182945"/>
    </source>
</evidence>
<proteinExistence type="predicted"/>
<accession>A0AAC9J0H9</accession>
<dbReference type="Proteomes" id="UP000182945">
    <property type="component" value="Chromosome"/>
</dbReference>
<dbReference type="KEGG" id="vhl:BME96_09170"/>
<dbReference type="NCBIfam" id="TIGR02833">
    <property type="entry name" value="spore_III_AB"/>
    <property type="match status" value="1"/>
</dbReference>
<dbReference type="AlphaFoldDB" id="A0AAC9J0H9"/>
<sequence>MMWVGALLLIGTTTWMGFEWSSRLEKRPRHIRQLKNALQILEAEMIYSQSPLKDAFVVISKQVPEPTRTFFVGLDDFLNDNNKDLYVIWKSSVDRLIEVSSLERNEKEILLQFGRTLGQHDFVQQQKHIQLAVGHLDRELEEARDNYFKYSKMAKSLGFLCGVFIVLLLI</sequence>